<dbReference type="GeneID" id="28249625"/>
<dbReference type="EMBL" id="CP015230">
    <property type="protein sequence ID" value="ANP40566.1"/>
    <property type="molecule type" value="Genomic_DNA"/>
</dbReference>
<dbReference type="OrthoDB" id="7869518at2"/>
<organism evidence="1 2">
    <name type="scientific">Tritonibacter mobilis F1926</name>
    <dbReference type="NCBI Taxonomy" id="1265309"/>
    <lineage>
        <taxon>Bacteria</taxon>
        <taxon>Pseudomonadati</taxon>
        <taxon>Pseudomonadota</taxon>
        <taxon>Alphaproteobacteria</taxon>
        <taxon>Rhodobacterales</taxon>
        <taxon>Paracoccaceae</taxon>
        <taxon>Tritonibacter</taxon>
    </lineage>
</organism>
<dbReference type="KEGG" id="rmb:K529_007295"/>
<evidence type="ECO:0000313" key="1">
    <source>
        <dbReference type="EMBL" id="ANP40566.1"/>
    </source>
</evidence>
<dbReference type="AlphaFoldDB" id="A0A1B1A221"/>
<sequence length="62" mass="7362">MIANKIEVRRTEDGQVMVSKGTWSDTFPEEQREAWAKWYEQMHNDYAYDGYALMAQSLRDLT</sequence>
<proteinExistence type="predicted"/>
<reference evidence="1 2" key="1">
    <citation type="journal article" date="2016" name="ISME J.">
        <title>Global occurrence and heterogeneity of the Roseobacter-clade species Ruegeria mobilis.</title>
        <authorList>
            <person name="Sonnenschein E."/>
            <person name="Gram L."/>
        </authorList>
    </citation>
    <scope>NUCLEOTIDE SEQUENCE [LARGE SCALE GENOMIC DNA]</scope>
    <source>
        <strain evidence="1 2">F1926</strain>
    </source>
</reference>
<gene>
    <name evidence="1" type="ORF">K529_007295</name>
</gene>
<dbReference type="Proteomes" id="UP000013243">
    <property type="component" value="Chromosome"/>
</dbReference>
<dbReference type="RefSeq" id="WP_005615490.1">
    <property type="nucleotide sequence ID" value="NZ_CP015230.1"/>
</dbReference>
<evidence type="ECO:0000313" key="2">
    <source>
        <dbReference type="Proteomes" id="UP000013243"/>
    </source>
</evidence>
<accession>A0A1B1A221</accession>
<protein>
    <submittedName>
        <fullName evidence="1">Uncharacterized protein</fullName>
    </submittedName>
</protein>
<name>A0A1B1A221_9RHOB</name>